<organism evidence="5 6">
    <name type="scientific">Oldenlandia corymbosa var. corymbosa</name>
    <dbReference type="NCBI Taxonomy" id="529605"/>
    <lineage>
        <taxon>Eukaryota</taxon>
        <taxon>Viridiplantae</taxon>
        <taxon>Streptophyta</taxon>
        <taxon>Embryophyta</taxon>
        <taxon>Tracheophyta</taxon>
        <taxon>Spermatophyta</taxon>
        <taxon>Magnoliopsida</taxon>
        <taxon>eudicotyledons</taxon>
        <taxon>Gunneridae</taxon>
        <taxon>Pentapetalae</taxon>
        <taxon>asterids</taxon>
        <taxon>lamiids</taxon>
        <taxon>Gentianales</taxon>
        <taxon>Rubiaceae</taxon>
        <taxon>Rubioideae</taxon>
        <taxon>Spermacoceae</taxon>
        <taxon>Hedyotis-Oldenlandia complex</taxon>
        <taxon>Oldenlandia</taxon>
    </lineage>
</organism>
<dbReference type="Proteomes" id="UP001161247">
    <property type="component" value="Chromosome 6"/>
</dbReference>
<comment type="subcellular location">
    <subcellularLocation>
        <location evidence="1">Nucleus</location>
    </subcellularLocation>
</comment>
<dbReference type="PIRSF" id="PIRSF000779">
    <property type="entry name" value="RNA_pol_Rpb8"/>
    <property type="match status" value="1"/>
</dbReference>
<dbReference type="SUPFAM" id="SSF50249">
    <property type="entry name" value="Nucleic acid-binding proteins"/>
    <property type="match status" value="1"/>
</dbReference>
<sequence length="146" mass="16600">MGDTLFQDIFVVQALDPEGKKFDRVNRIVANSEQLDMKMHLDINTEIYPMRVGEKFLMGLASTLSLDGTPDSGYYMPSRKTLADNYEYVMQGKLYKITEQKKPKSGPPKADILASFGGLLMWLEGDINVASKFELDQRLFLLIRKV</sequence>
<dbReference type="PANTHER" id="PTHR10917:SF0">
    <property type="entry name" value="DNA-DIRECTED RNA POLYMERASES I, II, AND III SUBUNIT RPABC3"/>
    <property type="match status" value="1"/>
</dbReference>
<dbReference type="GO" id="GO:0006351">
    <property type="term" value="P:DNA-templated transcription"/>
    <property type="evidence" value="ECO:0007669"/>
    <property type="project" value="UniProtKB-UniRule"/>
</dbReference>
<name>A0AAV1DPA9_OLDCO</name>
<gene>
    <name evidence="5" type="ORF">OLC1_LOCUS17401</name>
</gene>
<dbReference type="Gene3D" id="2.40.50.140">
    <property type="entry name" value="Nucleic acid-binding proteins"/>
    <property type="match status" value="1"/>
</dbReference>
<protein>
    <submittedName>
        <fullName evidence="5">OLC1v1009354C1</fullName>
    </submittedName>
</protein>
<dbReference type="GO" id="GO:0005666">
    <property type="term" value="C:RNA polymerase III complex"/>
    <property type="evidence" value="ECO:0007669"/>
    <property type="project" value="TreeGrafter"/>
</dbReference>
<dbReference type="PANTHER" id="PTHR10917">
    <property type="entry name" value="DNA-DIRECTED RNA POLYMERASES I, II, AND III SUBUNIT RPABC3"/>
    <property type="match status" value="1"/>
</dbReference>
<keyword evidence="6" id="KW-1185">Reference proteome</keyword>
<evidence type="ECO:0000313" key="6">
    <source>
        <dbReference type="Proteomes" id="UP001161247"/>
    </source>
</evidence>
<dbReference type="GO" id="GO:0005736">
    <property type="term" value="C:RNA polymerase I complex"/>
    <property type="evidence" value="ECO:0007669"/>
    <property type="project" value="TreeGrafter"/>
</dbReference>
<dbReference type="AlphaFoldDB" id="A0AAV1DPA9"/>
<dbReference type="Pfam" id="PF03870">
    <property type="entry name" value="RNA_pol_Rpb8"/>
    <property type="match status" value="1"/>
</dbReference>
<proteinExistence type="inferred from homology"/>
<comment type="similarity">
    <text evidence="2 4">Belongs to the eukaryotic RPB8 RNA polymerase subunit family.</text>
</comment>
<keyword evidence="3 4" id="KW-0539">Nucleus</keyword>
<dbReference type="GO" id="GO:0005665">
    <property type="term" value="C:RNA polymerase II, core complex"/>
    <property type="evidence" value="ECO:0007669"/>
    <property type="project" value="UniProtKB-UniRule"/>
</dbReference>
<evidence type="ECO:0000256" key="4">
    <source>
        <dbReference type="PIRNR" id="PIRNR000779"/>
    </source>
</evidence>
<dbReference type="GO" id="GO:0000419">
    <property type="term" value="C:RNA polymerase V complex"/>
    <property type="evidence" value="ECO:0007669"/>
    <property type="project" value="UniProtKB-ARBA"/>
</dbReference>
<dbReference type="InterPro" id="IPR012340">
    <property type="entry name" value="NA-bd_OB-fold"/>
</dbReference>
<dbReference type="InterPro" id="IPR005570">
    <property type="entry name" value="RPABC3"/>
</dbReference>
<reference evidence="5" key="1">
    <citation type="submission" date="2023-03" db="EMBL/GenBank/DDBJ databases">
        <authorList>
            <person name="Julca I."/>
        </authorList>
    </citation>
    <scope>NUCLEOTIDE SEQUENCE</scope>
</reference>
<dbReference type="SMART" id="SM00658">
    <property type="entry name" value="RPOL8c"/>
    <property type="match status" value="1"/>
</dbReference>
<evidence type="ECO:0000256" key="3">
    <source>
        <dbReference type="ARBA" id="ARBA00023242"/>
    </source>
</evidence>
<evidence type="ECO:0000313" key="5">
    <source>
        <dbReference type="EMBL" id="CAI9109519.1"/>
    </source>
</evidence>
<accession>A0AAV1DPA9</accession>
<evidence type="ECO:0000256" key="1">
    <source>
        <dbReference type="ARBA" id="ARBA00004123"/>
    </source>
</evidence>
<dbReference type="GO" id="GO:0003899">
    <property type="term" value="F:DNA-directed RNA polymerase activity"/>
    <property type="evidence" value="ECO:0007669"/>
    <property type="project" value="UniProtKB-UniRule"/>
</dbReference>
<dbReference type="FunFam" id="2.40.50.140:FF:000073">
    <property type="entry name" value="DNA-directed RNA polymerases I, II, and III subunit RPABC3"/>
    <property type="match status" value="1"/>
</dbReference>
<evidence type="ECO:0000256" key="2">
    <source>
        <dbReference type="ARBA" id="ARBA00008912"/>
    </source>
</evidence>
<dbReference type="EMBL" id="OX459123">
    <property type="protein sequence ID" value="CAI9109519.1"/>
    <property type="molecule type" value="Genomic_DNA"/>
</dbReference>